<keyword evidence="4 5" id="KW-0472">Membrane</keyword>
<protein>
    <submittedName>
        <fullName evidence="7">O-Antigen ligase</fullName>
    </submittedName>
</protein>
<dbReference type="InterPro" id="IPR007016">
    <property type="entry name" value="O-antigen_ligase-rel_domated"/>
</dbReference>
<dbReference type="EMBL" id="FRCP01000016">
    <property type="protein sequence ID" value="SHM75677.1"/>
    <property type="molecule type" value="Genomic_DNA"/>
</dbReference>
<feature type="transmembrane region" description="Helical" evidence="5">
    <location>
        <begin position="159"/>
        <end position="178"/>
    </location>
</feature>
<feature type="transmembrane region" description="Helical" evidence="5">
    <location>
        <begin position="575"/>
        <end position="594"/>
    </location>
</feature>
<evidence type="ECO:0000256" key="4">
    <source>
        <dbReference type="ARBA" id="ARBA00023136"/>
    </source>
</evidence>
<evidence type="ECO:0000256" key="2">
    <source>
        <dbReference type="ARBA" id="ARBA00022692"/>
    </source>
</evidence>
<feature type="transmembrane region" description="Helical" evidence="5">
    <location>
        <begin position="20"/>
        <end position="40"/>
    </location>
</feature>
<comment type="subcellular location">
    <subcellularLocation>
        <location evidence="1">Membrane</location>
        <topology evidence="1">Multi-pass membrane protein</topology>
    </subcellularLocation>
</comment>
<dbReference type="OrthoDB" id="1762823at2"/>
<feature type="transmembrane region" description="Helical" evidence="5">
    <location>
        <begin position="241"/>
        <end position="257"/>
    </location>
</feature>
<proteinExistence type="predicted"/>
<feature type="transmembrane region" description="Helical" evidence="5">
    <location>
        <begin position="263"/>
        <end position="278"/>
    </location>
</feature>
<dbReference type="PANTHER" id="PTHR37422:SF23">
    <property type="entry name" value="TEICHURONIC ACID BIOSYNTHESIS PROTEIN TUAE"/>
    <property type="match status" value="1"/>
</dbReference>
<organism evidence="7 8">
    <name type="scientific">Anaerosporobacter mobilis DSM 15930</name>
    <dbReference type="NCBI Taxonomy" id="1120996"/>
    <lineage>
        <taxon>Bacteria</taxon>
        <taxon>Bacillati</taxon>
        <taxon>Bacillota</taxon>
        <taxon>Clostridia</taxon>
        <taxon>Lachnospirales</taxon>
        <taxon>Lachnospiraceae</taxon>
        <taxon>Anaerosporobacter</taxon>
    </lineage>
</organism>
<keyword evidence="2 5" id="KW-0812">Transmembrane</keyword>
<gene>
    <name evidence="7" type="ORF">SAMN02746066_03175</name>
</gene>
<keyword evidence="3 5" id="KW-1133">Transmembrane helix</keyword>
<dbReference type="GO" id="GO:0016020">
    <property type="term" value="C:membrane"/>
    <property type="evidence" value="ECO:0007669"/>
    <property type="project" value="UniProtKB-SubCell"/>
</dbReference>
<evidence type="ECO:0000256" key="1">
    <source>
        <dbReference type="ARBA" id="ARBA00004141"/>
    </source>
</evidence>
<feature type="transmembrane region" description="Helical" evidence="5">
    <location>
        <begin position="124"/>
        <end position="147"/>
    </location>
</feature>
<dbReference type="RefSeq" id="WP_073289382.1">
    <property type="nucleotide sequence ID" value="NZ_FRCP01000016.1"/>
</dbReference>
<dbReference type="GO" id="GO:0016874">
    <property type="term" value="F:ligase activity"/>
    <property type="evidence" value="ECO:0007669"/>
    <property type="project" value="UniProtKB-KW"/>
</dbReference>
<evidence type="ECO:0000256" key="5">
    <source>
        <dbReference type="SAM" id="Phobius"/>
    </source>
</evidence>
<evidence type="ECO:0000313" key="7">
    <source>
        <dbReference type="EMBL" id="SHM75677.1"/>
    </source>
</evidence>
<feature type="transmembrane region" description="Helical" evidence="5">
    <location>
        <begin position="95"/>
        <end position="112"/>
    </location>
</feature>
<feature type="transmembrane region" description="Helical" evidence="5">
    <location>
        <begin position="509"/>
        <end position="532"/>
    </location>
</feature>
<accession>A0A1M7LCC5</accession>
<reference evidence="7 8" key="1">
    <citation type="submission" date="2016-11" db="EMBL/GenBank/DDBJ databases">
        <authorList>
            <person name="Jaros S."/>
            <person name="Januszkiewicz K."/>
            <person name="Wedrychowicz H."/>
        </authorList>
    </citation>
    <scope>NUCLEOTIDE SEQUENCE [LARGE SCALE GENOMIC DNA]</scope>
    <source>
        <strain evidence="7 8">DSM 15930</strain>
    </source>
</reference>
<dbReference type="STRING" id="1120996.SAMN02746066_03175"/>
<dbReference type="PANTHER" id="PTHR37422">
    <property type="entry name" value="TEICHURONIC ACID BIOSYNTHESIS PROTEIN TUAE"/>
    <property type="match status" value="1"/>
</dbReference>
<sequence>MLFEKKESLSENTSDKRGTLYPTLFFLCLYPLIVRNHNFLTNLDQFAWFPASERSSSDLFLFYKSIALIIVAAIMCVIIIYQVYKKKVKLEKTSFLFPLGAYAFFIILSTLFSKNYGFSLKGAYGLFESVWILLGYLVILYYSYLFVHKEEAIQFLIKGLMVGMGIMALIGVFQTFGIDYLNNPLIKLITTGSSNTEIVGSFEKNRVSTTLFNPNYVGVYSSLLFPISVGYIWISKSKRGKILSLLISCGLVVSTFGAQSKTGLGVLLVSIVIMLLLFRKKIKRYSKWLIVSVIGLIIIFFIINATQNNAYLNSIKNIFSNQPQEIKVQSIETNEEYVKVIYKNEEIYIKCELDEEGKLLCIFLDSAGVQQEVTIDQESMRFALADPHLNDISLVPINIDEDNNLGFQLYLGNQTYSFRSKNDTNGYEFKTEFDTFVECKPSKGALFNNHTTLASGRGYIWSRTLPLLKDTLIYGSGPDTFILKFPQTDYAGKYSNGFGSQFISKPHNMYLQIAVQTGVFSLISFLAIYLIYFIESLRLFAKCNYKTYREKIGVFIFIGTVGYMISGLINDSTITVAPVFWTLLGIGFACNNLINKQNS</sequence>
<keyword evidence="7" id="KW-0436">Ligase</keyword>
<evidence type="ECO:0000259" key="6">
    <source>
        <dbReference type="Pfam" id="PF04932"/>
    </source>
</evidence>
<name>A0A1M7LCC5_9FIRM</name>
<keyword evidence="8" id="KW-1185">Reference proteome</keyword>
<dbReference type="Pfam" id="PF04932">
    <property type="entry name" value="Wzy_C"/>
    <property type="match status" value="1"/>
</dbReference>
<evidence type="ECO:0000256" key="3">
    <source>
        <dbReference type="ARBA" id="ARBA00022989"/>
    </source>
</evidence>
<dbReference type="InterPro" id="IPR051533">
    <property type="entry name" value="WaaL-like"/>
</dbReference>
<feature type="transmembrane region" description="Helical" evidence="5">
    <location>
        <begin position="285"/>
        <end position="303"/>
    </location>
</feature>
<feature type="transmembrane region" description="Helical" evidence="5">
    <location>
        <begin position="60"/>
        <end position="83"/>
    </location>
</feature>
<evidence type="ECO:0000313" key="8">
    <source>
        <dbReference type="Proteomes" id="UP000184038"/>
    </source>
</evidence>
<feature type="transmembrane region" description="Helical" evidence="5">
    <location>
        <begin position="216"/>
        <end position="234"/>
    </location>
</feature>
<dbReference type="AlphaFoldDB" id="A0A1M7LCC5"/>
<feature type="transmembrane region" description="Helical" evidence="5">
    <location>
        <begin position="552"/>
        <end position="569"/>
    </location>
</feature>
<feature type="domain" description="O-antigen ligase-related" evidence="6">
    <location>
        <begin position="430"/>
        <end position="526"/>
    </location>
</feature>
<dbReference type="Proteomes" id="UP000184038">
    <property type="component" value="Unassembled WGS sequence"/>
</dbReference>